<gene>
    <name evidence="10" type="ORF">ACFMB1_07980</name>
</gene>
<feature type="domain" description="Glycosyltransferase 2-like" evidence="9">
    <location>
        <begin position="196"/>
        <end position="278"/>
    </location>
</feature>
<feature type="compositionally biased region" description="Basic and acidic residues" evidence="7">
    <location>
        <begin position="1"/>
        <end position="19"/>
    </location>
</feature>
<dbReference type="InterPro" id="IPR001173">
    <property type="entry name" value="Glyco_trans_2-like"/>
</dbReference>
<dbReference type="PANTHER" id="PTHR43867">
    <property type="entry name" value="CELLULOSE SYNTHASE CATALYTIC SUBUNIT A [UDP-FORMING]"/>
    <property type="match status" value="1"/>
</dbReference>
<evidence type="ECO:0000256" key="4">
    <source>
        <dbReference type="ARBA" id="ARBA00022692"/>
    </source>
</evidence>
<proteinExistence type="predicted"/>
<keyword evidence="2 10" id="KW-0328">Glycosyltransferase</keyword>
<dbReference type="GO" id="GO:0016757">
    <property type="term" value="F:glycosyltransferase activity"/>
    <property type="evidence" value="ECO:0007669"/>
    <property type="project" value="UniProtKB-KW"/>
</dbReference>
<name>A0ABW1KTM6_9PROT</name>
<dbReference type="PANTHER" id="PTHR43867:SF2">
    <property type="entry name" value="CELLULOSE SYNTHASE CATALYTIC SUBUNIT A [UDP-FORMING]"/>
    <property type="match status" value="1"/>
</dbReference>
<comment type="caution">
    <text evidence="10">The sequence shown here is derived from an EMBL/GenBank/DDBJ whole genome shotgun (WGS) entry which is preliminary data.</text>
</comment>
<dbReference type="EC" id="2.4.-.-" evidence="10"/>
<keyword evidence="6 8" id="KW-0472">Membrane</keyword>
<dbReference type="SUPFAM" id="SSF53448">
    <property type="entry name" value="Nucleotide-diphospho-sugar transferases"/>
    <property type="match status" value="1"/>
</dbReference>
<evidence type="ECO:0000256" key="7">
    <source>
        <dbReference type="SAM" id="MobiDB-lite"/>
    </source>
</evidence>
<feature type="transmembrane region" description="Helical" evidence="8">
    <location>
        <begin position="99"/>
        <end position="124"/>
    </location>
</feature>
<dbReference type="Proteomes" id="UP001596116">
    <property type="component" value="Unassembled WGS sequence"/>
</dbReference>
<evidence type="ECO:0000256" key="2">
    <source>
        <dbReference type="ARBA" id="ARBA00022676"/>
    </source>
</evidence>
<dbReference type="Pfam" id="PF00535">
    <property type="entry name" value="Glycos_transf_2"/>
    <property type="match status" value="1"/>
</dbReference>
<evidence type="ECO:0000313" key="11">
    <source>
        <dbReference type="Proteomes" id="UP001596116"/>
    </source>
</evidence>
<organism evidence="10 11">
    <name type="scientific">Hyphococcus aureus</name>
    <dbReference type="NCBI Taxonomy" id="2666033"/>
    <lineage>
        <taxon>Bacteria</taxon>
        <taxon>Pseudomonadati</taxon>
        <taxon>Pseudomonadota</taxon>
        <taxon>Alphaproteobacteria</taxon>
        <taxon>Parvularculales</taxon>
        <taxon>Parvularculaceae</taxon>
        <taxon>Hyphococcus</taxon>
    </lineage>
</organism>
<dbReference type="RefSeq" id="WP_379879204.1">
    <property type="nucleotide sequence ID" value="NZ_JBHPON010000001.1"/>
</dbReference>
<keyword evidence="11" id="KW-1185">Reference proteome</keyword>
<accession>A0ABW1KTM6</accession>
<feature type="region of interest" description="Disordered" evidence="7">
    <location>
        <begin position="1"/>
        <end position="30"/>
    </location>
</feature>
<evidence type="ECO:0000256" key="3">
    <source>
        <dbReference type="ARBA" id="ARBA00022679"/>
    </source>
</evidence>
<dbReference type="Gene3D" id="3.90.550.10">
    <property type="entry name" value="Spore Coat Polysaccharide Biosynthesis Protein SpsA, Chain A"/>
    <property type="match status" value="1"/>
</dbReference>
<sequence length="300" mass="33263">MTPPRTDRSLKTADNDGSRKPGPARSSDNVVSLAAPNAPFAEIFTPPPAMLNHAVNSLAYARPEESAKQLLTRRQGILACAILCMTAALILRWPLPAFIAFNAVTALYFTAAIVFRFWLLIVGWSEKIRSAPRYTPKDEDLPVITILLPLYRDAAALPILAQHVDALDYPERKKDVKLLLEEDDHATIKEAKRLGLGRRYHIIVVPNCEPRTKPKACNIGLQLADGDLIVIYDAEDQPEPCQLKKAAAAFHDADEKLACVQARLNYYNRDDNWLTRGIMAQTPRRNPVAALCVGGVRAHI</sequence>
<keyword evidence="4 8" id="KW-0812">Transmembrane</keyword>
<dbReference type="EMBL" id="JBHPON010000001">
    <property type="protein sequence ID" value="MFC6035476.1"/>
    <property type="molecule type" value="Genomic_DNA"/>
</dbReference>
<evidence type="ECO:0000256" key="6">
    <source>
        <dbReference type="ARBA" id="ARBA00023136"/>
    </source>
</evidence>
<dbReference type="InterPro" id="IPR050321">
    <property type="entry name" value="Glycosyltr_2/OpgH_subfam"/>
</dbReference>
<evidence type="ECO:0000256" key="8">
    <source>
        <dbReference type="SAM" id="Phobius"/>
    </source>
</evidence>
<dbReference type="InterPro" id="IPR029044">
    <property type="entry name" value="Nucleotide-diphossugar_trans"/>
</dbReference>
<protein>
    <submittedName>
        <fullName evidence="10">Glycosyltransferase</fullName>
        <ecNumber evidence="10">2.4.-.-</ecNumber>
    </submittedName>
</protein>
<evidence type="ECO:0000313" key="10">
    <source>
        <dbReference type="EMBL" id="MFC6035476.1"/>
    </source>
</evidence>
<evidence type="ECO:0000259" key="9">
    <source>
        <dbReference type="Pfam" id="PF00535"/>
    </source>
</evidence>
<evidence type="ECO:0000256" key="1">
    <source>
        <dbReference type="ARBA" id="ARBA00004141"/>
    </source>
</evidence>
<feature type="transmembrane region" description="Helical" evidence="8">
    <location>
        <begin position="76"/>
        <end position="93"/>
    </location>
</feature>
<keyword evidence="3 10" id="KW-0808">Transferase</keyword>
<evidence type="ECO:0000256" key="5">
    <source>
        <dbReference type="ARBA" id="ARBA00022989"/>
    </source>
</evidence>
<keyword evidence="5 8" id="KW-1133">Transmembrane helix</keyword>
<comment type="subcellular location">
    <subcellularLocation>
        <location evidence="1">Membrane</location>
        <topology evidence="1">Multi-pass membrane protein</topology>
    </subcellularLocation>
</comment>
<reference evidence="10 11" key="1">
    <citation type="submission" date="2024-09" db="EMBL/GenBank/DDBJ databases">
        <authorList>
            <person name="Zhang Z.-H."/>
        </authorList>
    </citation>
    <scope>NUCLEOTIDE SEQUENCE [LARGE SCALE GENOMIC DNA]</scope>
    <source>
        <strain evidence="10 11">HHTR114</strain>
    </source>
</reference>